<feature type="transmembrane region" description="Helical" evidence="7">
    <location>
        <begin position="122"/>
        <end position="142"/>
    </location>
</feature>
<gene>
    <name evidence="8" type="ORF">HELGO_WM2690</name>
</gene>
<dbReference type="EMBL" id="CACVAW010000010">
    <property type="protein sequence ID" value="CAA6803642.1"/>
    <property type="molecule type" value="Genomic_DNA"/>
</dbReference>
<comment type="similarity">
    <text evidence="2">Belongs to the major facilitator superfamily. Folate-biopterin transporter (TC 2.A.71) family.</text>
</comment>
<feature type="transmembrane region" description="Helical" evidence="7">
    <location>
        <begin position="195"/>
        <end position="216"/>
    </location>
</feature>
<feature type="transmembrane region" description="Helical" evidence="7">
    <location>
        <begin position="90"/>
        <end position="110"/>
    </location>
</feature>
<feature type="transmembrane region" description="Helical" evidence="7">
    <location>
        <begin position="21"/>
        <end position="45"/>
    </location>
</feature>
<accession>A0A6S6SJS8</accession>
<feature type="transmembrane region" description="Helical" evidence="7">
    <location>
        <begin position="253"/>
        <end position="270"/>
    </location>
</feature>
<evidence type="ECO:0000256" key="4">
    <source>
        <dbReference type="ARBA" id="ARBA00022692"/>
    </source>
</evidence>
<protein>
    <submittedName>
        <fullName evidence="8">Folate carrier, cyanobacterial type</fullName>
    </submittedName>
</protein>
<dbReference type="Pfam" id="PF03092">
    <property type="entry name" value="BT1"/>
    <property type="match status" value="1"/>
</dbReference>
<organism evidence="8">
    <name type="scientific">uncultured Campylobacterales bacterium</name>
    <dbReference type="NCBI Taxonomy" id="352960"/>
    <lineage>
        <taxon>Bacteria</taxon>
        <taxon>Pseudomonadati</taxon>
        <taxon>Campylobacterota</taxon>
        <taxon>Epsilonproteobacteria</taxon>
        <taxon>Campylobacterales</taxon>
        <taxon>environmental samples</taxon>
    </lineage>
</organism>
<dbReference type="GO" id="GO:0016020">
    <property type="term" value="C:membrane"/>
    <property type="evidence" value="ECO:0007669"/>
    <property type="project" value="UniProtKB-SubCell"/>
</dbReference>
<feature type="transmembrane region" description="Helical" evidence="7">
    <location>
        <begin position="417"/>
        <end position="435"/>
    </location>
</feature>
<dbReference type="AlphaFoldDB" id="A0A6S6SJS8"/>
<keyword evidence="6 7" id="KW-0472">Membrane</keyword>
<feature type="transmembrane region" description="Helical" evidence="7">
    <location>
        <begin position="57"/>
        <end position="78"/>
    </location>
</feature>
<name>A0A6S6SJS8_9BACT</name>
<evidence type="ECO:0000313" key="8">
    <source>
        <dbReference type="EMBL" id="CAA6803642.1"/>
    </source>
</evidence>
<evidence type="ECO:0000256" key="7">
    <source>
        <dbReference type="SAM" id="Phobius"/>
    </source>
</evidence>
<sequence>MDSLNSLLLKFLLPIKSIRARYLPLLCIYFAYGASAFTSIAESFWIKSHLDLDSSELITLGVWLMIPWSIKMVFGQIVDSFSLIGSRRKGFIYLGATLILVSTLMMIDMVGEHQILPFSKEFTFILSSVIAVIGFVLQDVVADTMSTEVIDKSASKEEQKRELAIIQVLGRLALGLAGILVVGLGGIVAKHSYELVFIIALIIPFISIAGAMLVKLDTPLKSPLNNKIFFGGITFAFFVIFMGYNNFAYSQEIIFFVSLFVILFMIYELIKDLSNKQIKFMVSAIVIIFIYRAVPSVGPGLLWWEIDVLGFDEQFFGVLKQIGAVLALFGLWFMSDLIVKLSISKVLIILVLISTVLSLPILGMYYGLHEYTAAFGISARDIALIDVALDSPFDYLSMVVLLTLVAVNAPEGRKGTWFALMTSLMNLALMASGLLTKYLNKIFVISREVISDGVTISTADYSNLGILMSIVISIGFFVPVAFIYFLRK</sequence>
<dbReference type="InterPro" id="IPR036259">
    <property type="entry name" value="MFS_trans_sf"/>
</dbReference>
<evidence type="ECO:0000256" key="6">
    <source>
        <dbReference type="ARBA" id="ARBA00023136"/>
    </source>
</evidence>
<dbReference type="PANTHER" id="PTHR31585:SF0">
    <property type="entry name" value="FOLATE-BIOPTERIN TRANSPORTER 1, CHLOROPLASTIC"/>
    <property type="match status" value="1"/>
</dbReference>
<feature type="transmembrane region" description="Helical" evidence="7">
    <location>
        <begin position="346"/>
        <end position="368"/>
    </location>
</feature>
<evidence type="ECO:0000256" key="5">
    <source>
        <dbReference type="ARBA" id="ARBA00022989"/>
    </source>
</evidence>
<reference evidence="8" key="1">
    <citation type="submission" date="2020-01" db="EMBL/GenBank/DDBJ databases">
        <authorList>
            <person name="Meier V. D."/>
            <person name="Meier V D."/>
        </authorList>
    </citation>
    <scope>NUCLEOTIDE SEQUENCE</scope>
    <source>
        <strain evidence="8">HLG_WM_MAG_12</strain>
    </source>
</reference>
<evidence type="ECO:0000256" key="3">
    <source>
        <dbReference type="ARBA" id="ARBA00022448"/>
    </source>
</evidence>
<evidence type="ECO:0000256" key="1">
    <source>
        <dbReference type="ARBA" id="ARBA00004141"/>
    </source>
</evidence>
<feature type="transmembrane region" description="Helical" evidence="7">
    <location>
        <begin position="282"/>
        <end position="303"/>
    </location>
</feature>
<dbReference type="PANTHER" id="PTHR31585">
    <property type="entry name" value="FOLATE-BIOPTERIN TRANSPORTER 1, CHLOROPLASTIC"/>
    <property type="match status" value="1"/>
</dbReference>
<feature type="transmembrane region" description="Helical" evidence="7">
    <location>
        <begin position="393"/>
        <end position="410"/>
    </location>
</feature>
<dbReference type="InterPro" id="IPR039309">
    <property type="entry name" value="BT1"/>
</dbReference>
<evidence type="ECO:0000256" key="2">
    <source>
        <dbReference type="ARBA" id="ARBA00007015"/>
    </source>
</evidence>
<feature type="transmembrane region" description="Helical" evidence="7">
    <location>
        <begin position="163"/>
        <end position="189"/>
    </location>
</feature>
<feature type="transmembrane region" description="Helical" evidence="7">
    <location>
        <begin position="228"/>
        <end position="247"/>
    </location>
</feature>
<dbReference type="SUPFAM" id="SSF103473">
    <property type="entry name" value="MFS general substrate transporter"/>
    <property type="match status" value="1"/>
</dbReference>
<comment type="subcellular location">
    <subcellularLocation>
        <location evidence="1">Membrane</location>
        <topology evidence="1">Multi-pass membrane protein</topology>
    </subcellularLocation>
</comment>
<feature type="transmembrane region" description="Helical" evidence="7">
    <location>
        <begin position="464"/>
        <end position="486"/>
    </location>
</feature>
<keyword evidence="5 7" id="KW-1133">Transmembrane helix</keyword>
<keyword evidence="4 7" id="KW-0812">Transmembrane</keyword>
<proteinExistence type="inferred from homology"/>
<feature type="transmembrane region" description="Helical" evidence="7">
    <location>
        <begin position="315"/>
        <end position="334"/>
    </location>
</feature>
<keyword evidence="3" id="KW-0813">Transport</keyword>
<dbReference type="Gene3D" id="1.20.1250.20">
    <property type="entry name" value="MFS general substrate transporter like domains"/>
    <property type="match status" value="1"/>
</dbReference>